<keyword evidence="8" id="KW-0234">DNA repair</keyword>
<feature type="compositionally biased region" description="Basic and acidic residues" evidence="9">
    <location>
        <begin position="1077"/>
        <end position="1090"/>
    </location>
</feature>
<feature type="compositionally biased region" description="Low complexity" evidence="9">
    <location>
        <begin position="1194"/>
        <end position="1214"/>
    </location>
</feature>
<evidence type="ECO:0000256" key="8">
    <source>
        <dbReference type="ARBA" id="ARBA00023204"/>
    </source>
</evidence>
<evidence type="ECO:0000259" key="10">
    <source>
        <dbReference type="PROSITE" id="PS51192"/>
    </source>
</evidence>
<evidence type="ECO:0000256" key="4">
    <source>
        <dbReference type="ARBA" id="ARBA00022801"/>
    </source>
</evidence>
<feature type="compositionally biased region" description="Polar residues" evidence="9">
    <location>
        <begin position="1220"/>
        <end position="1234"/>
    </location>
</feature>
<evidence type="ECO:0000313" key="12">
    <source>
        <dbReference type="EMBL" id="KAK4413352.1"/>
    </source>
</evidence>
<dbReference type="SUPFAM" id="SSF52540">
    <property type="entry name" value="P-loop containing nucleoside triphosphate hydrolases"/>
    <property type="match status" value="1"/>
</dbReference>
<dbReference type="GO" id="GO:0000400">
    <property type="term" value="F:four-way junction DNA binding"/>
    <property type="evidence" value="ECO:0007669"/>
    <property type="project" value="TreeGrafter"/>
</dbReference>
<feature type="domain" description="Helicase C-terminal" evidence="11">
    <location>
        <begin position="446"/>
        <end position="599"/>
    </location>
</feature>
<protein>
    <submittedName>
        <fullName evidence="12">DEAD-box ATP-dependent RNA helicase FANCM</fullName>
    </submittedName>
</protein>
<dbReference type="CDD" id="cd18801">
    <property type="entry name" value="SF2_C_FANCM_Hef"/>
    <property type="match status" value="1"/>
</dbReference>
<feature type="region of interest" description="Disordered" evidence="9">
    <location>
        <begin position="1077"/>
        <end position="1100"/>
    </location>
</feature>
<keyword evidence="3" id="KW-0227">DNA damage</keyword>
<evidence type="ECO:0000256" key="9">
    <source>
        <dbReference type="SAM" id="MobiDB-lite"/>
    </source>
</evidence>
<keyword evidence="7" id="KW-0238">DNA-binding</keyword>
<feature type="region of interest" description="Disordered" evidence="9">
    <location>
        <begin position="742"/>
        <end position="763"/>
    </location>
</feature>
<dbReference type="Gene3D" id="3.40.50.300">
    <property type="entry name" value="P-loop containing nucleotide triphosphate hydrolases"/>
    <property type="match status" value="3"/>
</dbReference>
<dbReference type="Pfam" id="PF00271">
    <property type="entry name" value="Helicase_C"/>
    <property type="match status" value="1"/>
</dbReference>
<sequence length="1355" mass="150909">MASSSTSLHVIDDDDEFDWEAAVQEIDVACQATAAEKPTSISNISSSLNCNLEDPPQEMRKKEKIGVNFSSLSSTRQSTLDRFIGVSGNSKKSMGKVEFSNGFGGNNGISNTIYGKDAGAEFEDIEMLNGFVKIDTEAAKTWIYPVNVPRRDYQFSITRTALFSNTLVVLPTGLGKTLIAAVVMYNFFRWFPEGKIVFAAPSRPLVMQQIEACHKIVGIPQNLVCLVIDEAHRATGNYSYCVAVRELMDTPVQLRILALTATPGCKQQTIQHVIDNLQISTLECRNENDPDVLPYVHERKIELIEVAMGDEAVEINNLLLEVVRPFAARLCAFGVLQKRDFQTLSPCDLLNSRDKFRQEPPMNLHHTKYGEIEGYFGVLITLYHVRKLLSSHGIRPAFEMLDEKLKQGSFARLVSRNEVLLKAKLLMQQTLSHGAPSPKLAKLLEVLIDHFKVKDPQNSRVIIFSNFRGSVRDILNALTNIGEYVKATEFIGQSSGKTLKGQSQKVQQAVLQKFRTGGYNVIVATSIGEEGLDIMEVDLVVCFDANVSPLRMIQRMGRTGRKHEGRVDILFLPLSTELKGYMRKQANSKAIKKHMRNGGLNSFSFHSSPRMVPHVFKPEVQFLEMSIEEFVPRGKKVKDDNPVSLPAYKTKLTVSETDLLAKYFASTGEIAWRPSLIAFPHFQAFPSPVNKVVHSSRTGMLIDTMQQLQGLTFSEDSKILLAEDEDKSDHCLRAEAVEPHCEIKEGSDRSSDHAEEKLKTEELETDRELQKIAKDMHIEDLHKQKPCLHTFLYDSEFVSVGDNGVVLVLSLPQLPVESNSEHIDGSSMASVCHLMHESEDHEENTVQAKDNPSSHLRSPEIQILVDSKLHHPDMQKGKLLSGAEEIVHTPVSPRMPKEMDLDGEDHNIVHDKKLMPLADESSKDLEDSELSPRLTNFIKSGIVPESPVNDSGTWNGDRGGDFTSPALVSFPNLQTEFFMNSSKHDAKALQDVCSSKMDVPCSSDKEMQTPELQWNNNAPKTCTSPIPVAEEMQTPFARLSDASTSKDWLLDSGVKPETVEQQCKFRRLRKHGDLNRRILPESKEQIEPSKKLRTSRGTDYRTATKLVQGEEKRAKDVTIYIQEEAEVSSEAMASDDEEDDQDNSSYEDSFIDDGANPTSAGTQAGLSKTDMMAIYRRSLLSQSPFPILPNFATSSSPDSVVQSSRMNESGSSSSTKHDPTPQTGLQSTARNSQSACLKIPSEMVDSNLESRKRKLSFYQAQSVPTVNLDKEFSLISETSGKNSAMQIQAERTVENGAIFEDDEFYEGIDLDAVEEEAAKLLRYKTDCCTQQTVTVSEPIQHNVGALGSPSFDLGF</sequence>
<dbReference type="GO" id="GO:0016787">
    <property type="term" value="F:hydrolase activity"/>
    <property type="evidence" value="ECO:0007669"/>
    <property type="project" value="UniProtKB-KW"/>
</dbReference>
<dbReference type="InterPro" id="IPR039686">
    <property type="entry name" value="FANCM/Mph1-like_ID"/>
</dbReference>
<dbReference type="InterPro" id="IPR001650">
    <property type="entry name" value="Helicase_C-like"/>
</dbReference>
<dbReference type="InterPro" id="IPR006935">
    <property type="entry name" value="Helicase/UvrB_N"/>
</dbReference>
<keyword evidence="2" id="KW-0547">Nucleotide-binding</keyword>
<keyword evidence="13" id="KW-1185">Reference proteome</keyword>
<evidence type="ECO:0000259" key="11">
    <source>
        <dbReference type="PROSITE" id="PS51194"/>
    </source>
</evidence>
<comment type="caution">
    <text evidence="12">The sequence shown here is derived from an EMBL/GenBank/DDBJ whole genome shotgun (WGS) entry which is preliminary data.</text>
</comment>
<gene>
    <name evidence="12" type="ORF">Salat_2747800</name>
</gene>
<accession>A0AAE1XKZ9</accession>
<dbReference type="GO" id="GO:0009378">
    <property type="term" value="F:four-way junction helicase activity"/>
    <property type="evidence" value="ECO:0007669"/>
    <property type="project" value="TreeGrafter"/>
</dbReference>
<keyword evidence="6" id="KW-0067">ATP-binding</keyword>
<dbReference type="Proteomes" id="UP001293254">
    <property type="component" value="Unassembled WGS sequence"/>
</dbReference>
<dbReference type="GO" id="GO:0045003">
    <property type="term" value="P:double-strand break repair via synthesis-dependent strand annealing"/>
    <property type="evidence" value="ECO:0007669"/>
    <property type="project" value="TreeGrafter"/>
</dbReference>
<dbReference type="PROSITE" id="PS51194">
    <property type="entry name" value="HELICASE_CTER"/>
    <property type="match status" value="1"/>
</dbReference>
<dbReference type="InterPro" id="IPR027417">
    <property type="entry name" value="P-loop_NTPase"/>
</dbReference>
<dbReference type="Pfam" id="PF04851">
    <property type="entry name" value="ResIII"/>
    <property type="match status" value="1"/>
</dbReference>
<dbReference type="FunFam" id="3.40.50.300:FF:001992">
    <property type="entry name" value="ATP-dependent RNA helicase, putative"/>
    <property type="match status" value="1"/>
</dbReference>
<dbReference type="CDD" id="cd12091">
    <property type="entry name" value="FANCM_ID"/>
    <property type="match status" value="1"/>
</dbReference>
<evidence type="ECO:0000313" key="13">
    <source>
        <dbReference type="Proteomes" id="UP001293254"/>
    </source>
</evidence>
<reference evidence="12" key="2">
    <citation type="journal article" date="2024" name="Plant">
        <title>Genomic evolution and insights into agronomic trait innovations of Sesamum species.</title>
        <authorList>
            <person name="Miao H."/>
            <person name="Wang L."/>
            <person name="Qu L."/>
            <person name="Liu H."/>
            <person name="Sun Y."/>
            <person name="Le M."/>
            <person name="Wang Q."/>
            <person name="Wei S."/>
            <person name="Zheng Y."/>
            <person name="Lin W."/>
            <person name="Duan Y."/>
            <person name="Cao H."/>
            <person name="Xiong S."/>
            <person name="Wang X."/>
            <person name="Wei L."/>
            <person name="Li C."/>
            <person name="Ma Q."/>
            <person name="Ju M."/>
            <person name="Zhao R."/>
            <person name="Li G."/>
            <person name="Mu C."/>
            <person name="Tian Q."/>
            <person name="Mei H."/>
            <person name="Zhang T."/>
            <person name="Gao T."/>
            <person name="Zhang H."/>
        </authorList>
    </citation>
    <scope>NUCLEOTIDE SEQUENCE</scope>
    <source>
        <strain evidence="12">3651</strain>
    </source>
</reference>
<dbReference type="PANTHER" id="PTHR14025:SF20">
    <property type="entry name" value="FANCONI ANEMIA GROUP M PROTEIN"/>
    <property type="match status" value="1"/>
</dbReference>
<name>A0AAE1XKZ9_9LAMI</name>
<dbReference type="SMART" id="SM00487">
    <property type="entry name" value="DEXDc"/>
    <property type="match status" value="1"/>
</dbReference>
<proteinExistence type="inferred from homology"/>
<organism evidence="12 13">
    <name type="scientific">Sesamum alatum</name>
    <dbReference type="NCBI Taxonomy" id="300844"/>
    <lineage>
        <taxon>Eukaryota</taxon>
        <taxon>Viridiplantae</taxon>
        <taxon>Streptophyta</taxon>
        <taxon>Embryophyta</taxon>
        <taxon>Tracheophyta</taxon>
        <taxon>Spermatophyta</taxon>
        <taxon>Magnoliopsida</taxon>
        <taxon>eudicotyledons</taxon>
        <taxon>Gunneridae</taxon>
        <taxon>Pentapetalae</taxon>
        <taxon>asterids</taxon>
        <taxon>lamiids</taxon>
        <taxon>Lamiales</taxon>
        <taxon>Pedaliaceae</taxon>
        <taxon>Sesamum</taxon>
    </lineage>
</organism>
<dbReference type="PANTHER" id="PTHR14025">
    <property type="entry name" value="FANCONI ANEMIA GROUP M FANCM FAMILY MEMBER"/>
    <property type="match status" value="1"/>
</dbReference>
<dbReference type="GO" id="GO:0005524">
    <property type="term" value="F:ATP binding"/>
    <property type="evidence" value="ECO:0007669"/>
    <property type="project" value="UniProtKB-KW"/>
</dbReference>
<feature type="region of interest" description="Disordered" evidence="9">
    <location>
        <begin position="1194"/>
        <end position="1234"/>
    </location>
</feature>
<comment type="similarity">
    <text evidence="1">Belongs to the DEAD box helicase family. DEAH subfamily. FANCM sub-subfamily.</text>
</comment>
<evidence type="ECO:0000256" key="6">
    <source>
        <dbReference type="ARBA" id="ARBA00022840"/>
    </source>
</evidence>
<dbReference type="InterPro" id="IPR014001">
    <property type="entry name" value="Helicase_ATP-bd"/>
</dbReference>
<dbReference type="EMBL" id="JACGWO010000012">
    <property type="protein sequence ID" value="KAK4413352.1"/>
    <property type="molecule type" value="Genomic_DNA"/>
</dbReference>
<evidence type="ECO:0000256" key="1">
    <source>
        <dbReference type="ARBA" id="ARBA00009889"/>
    </source>
</evidence>
<evidence type="ECO:0000256" key="7">
    <source>
        <dbReference type="ARBA" id="ARBA00023125"/>
    </source>
</evidence>
<feature type="region of interest" description="Disordered" evidence="9">
    <location>
        <begin position="1125"/>
        <end position="1164"/>
    </location>
</feature>
<keyword evidence="4" id="KW-0378">Hydrolase</keyword>
<feature type="compositionally biased region" description="Acidic residues" evidence="9">
    <location>
        <begin position="1125"/>
        <end position="1142"/>
    </location>
</feature>
<evidence type="ECO:0000256" key="5">
    <source>
        <dbReference type="ARBA" id="ARBA00022806"/>
    </source>
</evidence>
<evidence type="ECO:0000256" key="3">
    <source>
        <dbReference type="ARBA" id="ARBA00022763"/>
    </source>
</evidence>
<dbReference type="GO" id="GO:0043138">
    <property type="term" value="F:3'-5' DNA helicase activity"/>
    <property type="evidence" value="ECO:0007669"/>
    <property type="project" value="InterPro"/>
</dbReference>
<dbReference type="SMART" id="SM00490">
    <property type="entry name" value="HELICc"/>
    <property type="match status" value="1"/>
</dbReference>
<feature type="domain" description="Helicase ATP-binding" evidence="10">
    <location>
        <begin position="157"/>
        <end position="281"/>
    </location>
</feature>
<reference evidence="12" key="1">
    <citation type="submission" date="2020-06" db="EMBL/GenBank/DDBJ databases">
        <authorList>
            <person name="Li T."/>
            <person name="Hu X."/>
            <person name="Zhang T."/>
            <person name="Song X."/>
            <person name="Zhang H."/>
            <person name="Dai N."/>
            <person name="Sheng W."/>
            <person name="Hou X."/>
            <person name="Wei L."/>
        </authorList>
    </citation>
    <scope>NUCLEOTIDE SEQUENCE</scope>
    <source>
        <strain evidence="12">3651</strain>
        <tissue evidence="12">Leaf</tissue>
    </source>
</reference>
<keyword evidence="5 12" id="KW-0347">Helicase</keyword>
<dbReference type="GO" id="GO:0036297">
    <property type="term" value="P:interstrand cross-link repair"/>
    <property type="evidence" value="ECO:0007669"/>
    <property type="project" value="TreeGrafter"/>
</dbReference>
<evidence type="ECO:0000256" key="2">
    <source>
        <dbReference type="ARBA" id="ARBA00022741"/>
    </source>
</evidence>
<dbReference type="PROSITE" id="PS51192">
    <property type="entry name" value="HELICASE_ATP_BIND_1"/>
    <property type="match status" value="1"/>
</dbReference>